<dbReference type="CDD" id="cd05289">
    <property type="entry name" value="MDR_like_2"/>
    <property type="match status" value="1"/>
</dbReference>
<dbReference type="InterPro" id="IPR002364">
    <property type="entry name" value="Quin_OxRdtase/zeta-crystal_CS"/>
</dbReference>
<evidence type="ECO:0000313" key="5">
    <source>
        <dbReference type="EMBL" id="KAK9925285.1"/>
    </source>
</evidence>
<keyword evidence="6" id="KW-1185">Reference proteome</keyword>
<dbReference type="Pfam" id="PF13602">
    <property type="entry name" value="ADH_zinc_N_2"/>
    <property type="match status" value="1"/>
</dbReference>
<evidence type="ECO:0000259" key="4">
    <source>
        <dbReference type="SMART" id="SM00829"/>
    </source>
</evidence>
<dbReference type="InterPro" id="IPR020843">
    <property type="entry name" value="ER"/>
</dbReference>
<keyword evidence="2" id="KW-0560">Oxidoreductase</keyword>
<dbReference type="EMBL" id="JBEDUW010000006">
    <property type="protein sequence ID" value="KAK9925285.1"/>
    <property type="molecule type" value="Genomic_DNA"/>
</dbReference>
<keyword evidence="3" id="KW-0520">NAD</keyword>
<dbReference type="PANTHER" id="PTHR44573:SF3">
    <property type="entry name" value="CYTOSOLIC ALKENAL_ONE OXIDOREDUCTASE"/>
    <property type="match status" value="1"/>
</dbReference>
<dbReference type="SUPFAM" id="SSF51735">
    <property type="entry name" value="NAD(P)-binding Rossmann-fold domains"/>
    <property type="match status" value="1"/>
</dbReference>
<sequence length="322" mass="34174">MAAASSDSIPSVNGAWVYSDYGKTADVLKFDPSVAVPEIKEDQVLIKVVAASLNPVDFKRALGYFKATDSPLPTVPGYDVAGVVVKVGSQVQKFKVGDEVYGDLNETALENPKRFGSLAEYTAAEERVLALKPKNLSFIEAASLPLAIETAYEGLERAELSAGKSVLVLGGAGGVGTHVIQLAKHVFGASKVAATASTKKLDLLRSLGADLAIDYTKENFENLPEKYDVVYDTVGQTDKAVKAVNESGKVVTIVGPVTPPAFIFVLTSKGSILEKLKPYLESGNVKPVLDPTGPYPFSKVVEAFSYLESSRATGKVVVYPIP</sequence>
<dbReference type="GO" id="GO:0008270">
    <property type="term" value="F:zinc ion binding"/>
    <property type="evidence" value="ECO:0007669"/>
    <property type="project" value="InterPro"/>
</dbReference>
<dbReference type="InterPro" id="IPR044626">
    <property type="entry name" value="AOR-like"/>
</dbReference>
<evidence type="ECO:0000256" key="1">
    <source>
        <dbReference type="ARBA" id="ARBA00010371"/>
    </source>
</evidence>
<dbReference type="AlphaFoldDB" id="A0AAW1WMP2"/>
<dbReference type="Proteomes" id="UP001457282">
    <property type="component" value="Unassembled WGS sequence"/>
</dbReference>
<dbReference type="Gene3D" id="3.40.50.720">
    <property type="entry name" value="NAD(P)-binding Rossmann-like Domain"/>
    <property type="match status" value="1"/>
</dbReference>
<dbReference type="GO" id="GO:0016628">
    <property type="term" value="F:oxidoreductase activity, acting on the CH-CH group of donors, NAD or NADP as acceptor"/>
    <property type="evidence" value="ECO:0007669"/>
    <property type="project" value="InterPro"/>
</dbReference>
<dbReference type="Pfam" id="PF08240">
    <property type="entry name" value="ADH_N"/>
    <property type="match status" value="1"/>
</dbReference>
<name>A0AAW1WMP2_RUBAR</name>
<dbReference type="Gene3D" id="3.90.180.10">
    <property type="entry name" value="Medium-chain alcohol dehydrogenases, catalytic domain"/>
    <property type="match status" value="1"/>
</dbReference>
<dbReference type="InterPro" id="IPR013154">
    <property type="entry name" value="ADH-like_N"/>
</dbReference>
<accession>A0AAW1WMP2</accession>
<dbReference type="InterPro" id="IPR036291">
    <property type="entry name" value="NAD(P)-bd_dom_sf"/>
</dbReference>
<organism evidence="5 6">
    <name type="scientific">Rubus argutus</name>
    <name type="common">Southern blackberry</name>
    <dbReference type="NCBI Taxonomy" id="59490"/>
    <lineage>
        <taxon>Eukaryota</taxon>
        <taxon>Viridiplantae</taxon>
        <taxon>Streptophyta</taxon>
        <taxon>Embryophyta</taxon>
        <taxon>Tracheophyta</taxon>
        <taxon>Spermatophyta</taxon>
        <taxon>Magnoliopsida</taxon>
        <taxon>eudicotyledons</taxon>
        <taxon>Gunneridae</taxon>
        <taxon>Pentapetalae</taxon>
        <taxon>rosids</taxon>
        <taxon>fabids</taxon>
        <taxon>Rosales</taxon>
        <taxon>Rosaceae</taxon>
        <taxon>Rosoideae</taxon>
        <taxon>Rosoideae incertae sedis</taxon>
        <taxon>Rubus</taxon>
    </lineage>
</organism>
<gene>
    <name evidence="5" type="ORF">M0R45_033613</name>
</gene>
<protein>
    <recommendedName>
        <fullName evidence="4">Enoyl reductase (ER) domain-containing protein</fullName>
    </recommendedName>
</protein>
<feature type="domain" description="Enoyl reductase (ER)" evidence="4">
    <location>
        <begin position="23"/>
        <end position="318"/>
    </location>
</feature>
<dbReference type="PROSITE" id="PS01162">
    <property type="entry name" value="QOR_ZETA_CRYSTAL"/>
    <property type="match status" value="1"/>
</dbReference>
<dbReference type="SMART" id="SM00829">
    <property type="entry name" value="PKS_ER"/>
    <property type="match status" value="1"/>
</dbReference>
<comment type="caution">
    <text evidence="5">The sequence shown here is derived from an EMBL/GenBank/DDBJ whole genome shotgun (WGS) entry which is preliminary data.</text>
</comment>
<evidence type="ECO:0000256" key="3">
    <source>
        <dbReference type="ARBA" id="ARBA00023027"/>
    </source>
</evidence>
<dbReference type="SUPFAM" id="SSF50129">
    <property type="entry name" value="GroES-like"/>
    <property type="match status" value="1"/>
</dbReference>
<proteinExistence type="inferred from homology"/>
<reference evidence="5 6" key="1">
    <citation type="journal article" date="2023" name="G3 (Bethesda)">
        <title>A chromosome-length genome assembly and annotation of blackberry (Rubus argutus, cv. 'Hillquist').</title>
        <authorList>
            <person name="Bruna T."/>
            <person name="Aryal R."/>
            <person name="Dudchenko O."/>
            <person name="Sargent D.J."/>
            <person name="Mead D."/>
            <person name="Buti M."/>
            <person name="Cavallini A."/>
            <person name="Hytonen T."/>
            <person name="Andres J."/>
            <person name="Pham M."/>
            <person name="Weisz D."/>
            <person name="Mascagni F."/>
            <person name="Usai G."/>
            <person name="Natali L."/>
            <person name="Bassil N."/>
            <person name="Fernandez G.E."/>
            <person name="Lomsadze A."/>
            <person name="Armour M."/>
            <person name="Olukolu B."/>
            <person name="Poorten T."/>
            <person name="Britton C."/>
            <person name="Davik J."/>
            <person name="Ashrafi H."/>
            <person name="Aiden E.L."/>
            <person name="Borodovsky M."/>
            <person name="Worthington M."/>
        </authorList>
    </citation>
    <scope>NUCLEOTIDE SEQUENCE [LARGE SCALE GENOMIC DNA]</scope>
    <source>
        <strain evidence="5">PI 553951</strain>
    </source>
</reference>
<dbReference type="InterPro" id="IPR011032">
    <property type="entry name" value="GroES-like_sf"/>
</dbReference>
<evidence type="ECO:0000313" key="6">
    <source>
        <dbReference type="Proteomes" id="UP001457282"/>
    </source>
</evidence>
<comment type="similarity">
    <text evidence="1">Belongs to the zinc-containing alcohol dehydrogenase family. Quinone oxidoreductase subfamily.</text>
</comment>
<dbReference type="PANTHER" id="PTHR44573">
    <property type="entry name" value="NADPH-DEPENDENT ALKENAL/ONE OXIDOREDUCTASE, CHLOROPLASTIC"/>
    <property type="match status" value="1"/>
</dbReference>
<evidence type="ECO:0000256" key="2">
    <source>
        <dbReference type="ARBA" id="ARBA00023002"/>
    </source>
</evidence>